<evidence type="ECO:0000313" key="1">
    <source>
        <dbReference type="EMBL" id="KIO03219.1"/>
    </source>
</evidence>
<keyword evidence="2" id="KW-1185">Reference proteome</keyword>
<name>A0A0C3P738_PISTI</name>
<protein>
    <submittedName>
        <fullName evidence="1">Uncharacterized protein</fullName>
    </submittedName>
</protein>
<dbReference type="InterPro" id="IPR027796">
    <property type="entry name" value="OTT_1508_deam-like"/>
</dbReference>
<organism evidence="1 2">
    <name type="scientific">Pisolithus tinctorius Marx 270</name>
    <dbReference type="NCBI Taxonomy" id="870435"/>
    <lineage>
        <taxon>Eukaryota</taxon>
        <taxon>Fungi</taxon>
        <taxon>Dikarya</taxon>
        <taxon>Basidiomycota</taxon>
        <taxon>Agaricomycotina</taxon>
        <taxon>Agaricomycetes</taxon>
        <taxon>Agaricomycetidae</taxon>
        <taxon>Boletales</taxon>
        <taxon>Sclerodermatineae</taxon>
        <taxon>Pisolithaceae</taxon>
        <taxon>Pisolithus</taxon>
    </lineage>
</organism>
<dbReference type="AlphaFoldDB" id="A0A0C3P738"/>
<dbReference type="PANTHER" id="PTHR42037:SF1">
    <property type="match status" value="1"/>
</dbReference>
<dbReference type="EMBL" id="KN831977">
    <property type="protein sequence ID" value="KIO03219.1"/>
    <property type="molecule type" value="Genomic_DNA"/>
</dbReference>
<dbReference type="STRING" id="870435.A0A0C3P738"/>
<sequence length="485" mass="54513">MANFQWDNREHFISLIHLLSLRNGGQFEPNEDEADDGVEVDIDIHGNKHSIGDSREDKLKQNFLDRFAEMMSRKKGGKHVCCAAFRESGDRCLDKDVKISLLVARNSNFGDLDKTFRSRLEGLLATIGASVHGEQYDISAIKEELWEEVLCYNQPRLKFYAARLRDNLNAFKNAGSLASIPPYRIGSTTFCDNPGIGPYSADTHAAYMRLAQERILELDNILCSSDGADQQRLLAEHTYSIRRMASLRILINSCPKASVGHKLLRDICFLGRLKSCLFTLVKGALYIPGFPQLSIILVENLQPRSLSCKLPPLVDAMRHLGQTLSTLNVGKYISKKLNVTKAERRFTQLQSKVSRKPLPTHADLQLILYITKTAYGESTYREIYPYIGCSKLSCFLCAAFIKYFSLGGVTFRTRGSHGKIYPRWSIPKMDGLHGDMVMALNSALERMQHLLHGEFMKPIITVGYLPESSAGVTDDANDTDDMDVE</sequence>
<accession>A0A0C3P738</accession>
<evidence type="ECO:0000313" key="2">
    <source>
        <dbReference type="Proteomes" id="UP000054217"/>
    </source>
</evidence>
<dbReference type="Proteomes" id="UP000054217">
    <property type="component" value="Unassembled WGS sequence"/>
</dbReference>
<reference evidence="2" key="2">
    <citation type="submission" date="2015-01" db="EMBL/GenBank/DDBJ databases">
        <title>Evolutionary Origins and Diversification of the Mycorrhizal Mutualists.</title>
        <authorList>
            <consortium name="DOE Joint Genome Institute"/>
            <consortium name="Mycorrhizal Genomics Consortium"/>
            <person name="Kohler A."/>
            <person name="Kuo A."/>
            <person name="Nagy L.G."/>
            <person name="Floudas D."/>
            <person name="Copeland A."/>
            <person name="Barry K.W."/>
            <person name="Cichocki N."/>
            <person name="Veneault-Fourrey C."/>
            <person name="LaButti K."/>
            <person name="Lindquist E.A."/>
            <person name="Lipzen A."/>
            <person name="Lundell T."/>
            <person name="Morin E."/>
            <person name="Murat C."/>
            <person name="Riley R."/>
            <person name="Ohm R."/>
            <person name="Sun H."/>
            <person name="Tunlid A."/>
            <person name="Henrissat B."/>
            <person name="Grigoriev I.V."/>
            <person name="Hibbett D.S."/>
            <person name="Martin F."/>
        </authorList>
    </citation>
    <scope>NUCLEOTIDE SEQUENCE [LARGE SCALE GENOMIC DNA]</scope>
    <source>
        <strain evidence="2">Marx 270</strain>
    </source>
</reference>
<dbReference type="Pfam" id="PF14441">
    <property type="entry name" value="OTT_1508_deam"/>
    <property type="match status" value="1"/>
</dbReference>
<dbReference type="PANTHER" id="PTHR42037">
    <property type="match status" value="1"/>
</dbReference>
<reference evidence="1 2" key="1">
    <citation type="submission" date="2014-04" db="EMBL/GenBank/DDBJ databases">
        <authorList>
            <consortium name="DOE Joint Genome Institute"/>
            <person name="Kuo A."/>
            <person name="Kohler A."/>
            <person name="Costa M.D."/>
            <person name="Nagy L.G."/>
            <person name="Floudas D."/>
            <person name="Copeland A."/>
            <person name="Barry K.W."/>
            <person name="Cichocki N."/>
            <person name="Veneault-Fourrey C."/>
            <person name="LaButti K."/>
            <person name="Lindquist E.A."/>
            <person name="Lipzen A."/>
            <person name="Lundell T."/>
            <person name="Morin E."/>
            <person name="Murat C."/>
            <person name="Sun H."/>
            <person name="Tunlid A."/>
            <person name="Henrissat B."/>
            <person name="Grigoriev I.V."/>
            <person name="Hibbett D.S."/>
            <person name="Martin F."/>
            <person name="Nordberg H.P."/>
            <person name="Cantor M.N."/>
            <person name="Hua S.X."/>
        </authorList>
    </citation>
    <scope>NUCLEOTIDE SEQUENCE [LARGE SCALE GENOMIC DNA]</scope>
    <source>
        <strain evidence="1 2">Marx 270</strain>
    </source>
</reference>
<dbReference type="HOGENOM" id="CLU_028287_0_0_1"/>
<gene>
    <name evidence="1" type="ORF">M404DRAFT_625353</name>
</gene>
<proteinExistence type="predicted"/>
<dbReference type="OrthoDB" id="4851849at2759"/>
<dbReference type="InParanoid" id="A0A0C3P738"/>